<dbReference type="GO" id="GO:0005634">
    <property type="term" value="C:nucleus"/>
    <property type="evidence" value="ECO:0007669"/>
    <property type="project" value="TreeGrafter"/>
</dbReference>
<dbReference type="OMA" id="HPCMFSR"/>
<dbReference type="PROSITE" id="PS51184">
    <property type="entry name" value="JMJC"/>
    <property type="match status" value="1"/>
</dbReference>
<dbReference type="GO" id="GO:0005737">
    <property type="term" value="C:cytoplasm"/>
    <property type="evidence" value="ECO:0007669"/>
    <property type="project" value="TreeGrafter"/>
</dbReference>
<dbReference type="SMART" id="SM00558">
    <property type="entry name" value="JmjC"/>
    <property type="match status" value="1"/>
</dbReference>
<dbReference type="GO" id="GO:0045905">
    <property type="term" value="P:positive regulation of translational termination"/>
    <property type="evidence" value="ECO:0007669"/>
    <property type="project" value="TreeGrafter"/>
</dbReference>
<dbReference type="AlphaFoldDB" id="K3X8M4"/>
<reference evidence="3" key="2">
    <citation type="submission" date="2010-04" db="EMBL/GenBank/DDBJ databases">
        <authorList>
            <person name="Buell R."/>
            <person name="Hamilton J."/>
            <person name="Hostetler J."/>
        </authorList>
    </citation>
    <scope>NUCLEOTIDE SEQUENCE [LARGE SCALE GENOMIC DNA]</scope>
    <source>
        <strain evidence="3">DAOM:BR144</strain>
    </source>
</reference>
<dbReference type="GO" id="GO:0043565">
    <property type="term" value="F:sequence-specific DNA binding"/>
    <property type="evidence" value="ECO:0007669"/>
    <property type="project" value="TreeGrafter"/>
</dbReference>
<dbReference type="Gene3D" id="2.60.120.650">
    <property type="entry name" value="Cupin"/>
    <property type="match status" value="1"/>
</dbReference>
<evidence type="ECO:0000259" key="1">
    <source>
        <dbReference type="PROSITE" id="PS51184"/>
    </source>
</evidence>
<keyword evidence="3" id="KW-1185">Reference proteome</keyword>
<reference evidence="2" key="3">
    <citation type="submission" date="2015-02" db="UniProtKB">
        <authorList>
            <consortium name="EnsemblProtists"/>
        </authorList>
    </citation>
    <scope>IDENTIFICATION</scope>
    <source>
        <strain evidence="2">DAOM BR144</strain>
    </source>
</reference>
<dbReference type="Pfam" id="PF13621">
    <property type="entry name" value="Cupin_8"/>
    <property type="match status" value="1"/>
</dbReference>
<dbReference type="InterPro" id="IPR041667">
    <property type="entry name" value="Cupin_8"/>
</dbReference>
<proteinExistence type="predicted"/>
<reference evidence="3" key="1">
    <citation type="journal article" date="2010" name="Genome Biol.">
        <title>Genome sequence of the necrotrophic plant pathogen Pythium ultimum reveals original pathogenicity mechanisms and effector repertoire.</title>
        <authorList>
            <person name="Levesque C.A."/>
            <person name="Brouwer H."/>
            <person name="Cano L."/>
            <person name="Hamilton J.P."/>
            <person name="Holt C."/>
            <person name="Huitema E."/>
            <person name="Raffaele S."/>
            <person name="Robideau G.P."/>
            <person name="Thines M."/>
            <person name="Win J."/>
            <person name="Zerillo M.M."/>
            <person name="Beakes G.W."/>
            <person name="Boore J.L."/>
            <person name="Busam D."/>
            <person name="Dumas B."/>
            <person name="Ferriera S."/>
            <person name="Fuerstenberg S.I."/>
            <person name="Gachon C.M."/>
            <person name="Gaulin E."/>
            <person name="Govers F."/>
            <person name="Grenville-Briggs L."/>
            <person name="Horner N."/>
            <person name="Hostetler J."/>
            <person name="Jiang R.H."/>
            <person name="Johnson J."/>
            <person name="Krajaejun T."/>
            <person name="Lin H."/>
            <person name="Meijer H.J."/>
            <person name="Moore B."/>
            <person name="Morris P."/>
            <person name="Phuntmart V."/>
            <person name="Puiu D."/>
            <person name="Shetty J."/>
            <person name="Stajich J.E."/>
            <person name="Tripathy S."/>
            <person name="Wawra S."/>
            <person name="van West P."/>
            <person name="Whitty B.R."/>
            <person name="Coutinho P.M."/>
            <person name="Henrissat B."/>
            <person name="Martin F."/>
            <person name="Thomas P.D."/>
            <person name="Tyler B.M."/>
            <person name="De Vries R.P."/>
            <person name="Kamoun S."/>
            <person name="Yandell M."/>
            <person name="Tisserat N."/>
            <person name="Buell C.R."/>
        </authorList>
    </citation>
    <scope>NUCLEOTIDE SEQUENCE</scope>
    <source>
        <strain evidence="3">DAOM:BR144</strain>
    </source>
</reference>
<dbReference type="InterPro" id="IPR003347">
    <property type="entry name" value="JmjC_dom"/>
</dbReference>
<feature type="domain" description="JmjC" evidence="1">
    <location>
        <begin position="107"/>
        <end position="267"/>
    </location>
</feature>
<dbReference type="InParanoid" id="K3X8M4"/>
<protein>
    <recommendedName>
        <fullName evidence="1">JmjC domain-containing protein</fullName>
    </recommendedName>
</protein>
<dbReference type="Proteomes" id="UP000019132">
    <property type="component" value="Unassembled WGS sequence"/>
</dbReference>
<accession>K3X8M4</accession>
<dbReference type="GO" id="GO:0016706">
    <property type="term" value="F:2-oxoglutarate-dependent dioxygenase activity"/>
    <property type="evidence" value="ECO:0007669"/>
    <property type="project" value="TreeGrafter"/>
</dbReference>
<dbReference type="PANTHER" id="PTHR12480">
    <property type="entry name" value="ARGININE DEMETHYLASE AND LYSYL-HYDROXYLASE JMJD"/>
    <property type="match status" value="1"/>
</dbReference>
<dbReference type="PANTHER" id="PTHR12480:SF6">
    <property type="entry name" value="2-OXOGLUTARATE AND IRON-DEPENDENT OXYGENASE JMJD4"/>
    <property type="match status" value="1"/>
</dbReference>
<dbReference type="HOGENOM" id="CLU_016785_2_2_1"/>
<organism evidence="2 3">
    <name type="scientific">Globisporangium ultimum (strain ATCC 200006 / CBS 805.95 / DAOM BR144)</name>
    <name type="common">Pythium ultimum</name>
    <dbReference type="NCBI Taxonomy" id="431595"/>
    <lineage>
        <taxon>Eukaryota</taxon>
        <taxon>Sar</taxon>
        <taxon>Stramenopiles</taxon>
        <taxon>Oomycota</taxon>
        <taxon>Peronosporomycetes</taxon>
        <taxon>Pythiales</taxon>
        <taxon>Pythiaceae</taxon>
        <taxon>Globisporangium</taxon>
    </lineage>
</organism>
<dbReference type="EMBL" id="GL376597">
    <property type="status" value="NOT_ANNOTATED_CDS"/>
    <property type="molecule type" value="Genomic_DNA"/>
</dbReference>
<sequence length="383" mass="45321">MEVVDAQTLRYDEFCARFLATNTPVKLRNVASKWFQVADAQWRCAHDGSINFDALKVKYGHAQVPVVDGDVVEYGAEARTTMRFDEYLALLQKNDAGKRYLKDWHFVHAFPDQPVYTTPTFFEDDWLNWWWDRQEQSGDDYRFVYIGPAGSWTPMHHDVFRSYSWSVNITGRKEWIFFHPDEEWKLKDRFGRYVIPDVTMEDVDRTQFPHIHEAIPIHVTQETGEAIFVPSGWYHQVKNVEATISINHNWFNGYNLDQLWQFFQREYDAVENELEDLKELGLVGREFKDQCQVVMKANTGINYTEFRAMLYSKAHELLTTRWKQHKVEVSQGTMMFDQDLRAHLSTLSHVLSDLTVYFTDEEAPQHSNEEWIFVDKLLKELCE</sequence>
<name>K3X8M4_GLOUD</name>
<evidence type="ECO:0000313" key="2">
    <source>
        <dbReference type="EnsemblProtists" id="PYU1_T013573"/>
    </source>
</evidence>
<dbReference type="VEuPathDB" id="FungiDB:PYU1_G013544"/>
<dbReference type="SUPFAM" id="SSF51197">
    <property type="entry name" value="Clavaminate synthase-like"/>
    <property type="match status" value="1"/>
</dbReference>
<dbReference type="eggNOG" id="KOG2131">
    <property type="taxonomic scope" value="Eukaryota"/>
</dbReference>
<dbReference type="EnsemblProtists" id="PYU1_T013573">
    <property type="protein sequence ID" value="PYU1_T013573"/>
    <property type="gene ID" value="PYU1_G013544"/>
</dbReference>
<evidence type="ECO:0000313" key="3">
    <source>
        <dbReference type="Proteomes" id="UP000019132"/>
    </source>
</evidence>
<dbReference type="InterPro" id="IPR050910">
    <property type="entry name" value="JMJD6_ArgDemeth/LysHydrox"/>
</dbReference>